<reference evidence="7 8" key="2">
    <citation type="journal article" date="2010" name="Stand. Genomic Sci.">
        <title>Complete genome sequence of Desulfohalobium retbaense type strain (HR(100)).</title>
        <authorList>
            <person name="Spring S."/>
            <person name="Nolan M."/>
            <person name="Lapidus A."/>
            <person name="Glavina Del Rio T."/>
            <person name="Copeland A."/>
            <person name="Tice H."/>
            <person name="Cheng J.F."/>
            <person name="Lucas S."/>
            <person name="Land M."/>
            <person name="Chen F."/>
            <person name="Bruce D."/>
            <person name="Goodwin L."/>
            <person name="Pitluck S."/>
            <person name="Ivanova N."/>
            <person name="Mavromatis K."/>
            <person name="Mikhailova N."/>
            <person name="Pati A."/>
            <person name="Chen A."/>
            <person name="Palaniappan K."/>
            <person name="Hauser L."/>
            <person name="Chang Y.J."/>
            <person name="Jeffries C.D."/>
            <person name="Munk C."/>
            <person name="Kiss H."/>
            <person name="Chain P."/>
            <person name="Han C."/>
            <person name="Brettin T."/>
            <person name="Detter J.C."/>
            <person name="Schuler E."/>
            <person name="Goker M."/>
            <person name="Rohde M."/>
            <person name="Bristow J."/>
            <person name="Eisen J.A."/>
            <person name="Markowitz V."/>
            <person name="Hugenholtz P."/>
            <person name="Kyrpides N.C."/>
            <person name="Klenk H.P."/>
        </authorList>
    </citation>
    <scope>NUCLEOTIDE SEQUENCE [LARGE SCALE GENOMIC DNA]</scope>
    <source>
        <strain evidence="7 8">DSM 5692</strain>
    </source>
</reference>
<dbReference type="GO" id="GO:0043953">
    <property type="term" value="P:protein transport by the Tat complex"/>
    <property type="evidence" value="ECO:0007669"/>
    <property type="project" value="UniProtKB-UniRule"/>
</dbReference>
<evidence type="ECO:0000256" key="3">
    <source>
        <dbReference type="ARBA" id="ARBA00022989"/>
    </source>
</evidence>
<dbReference type="NCBIfam" id="TIGR00945">
    <property type="entry name" value="tatC"/>
    <property type="match status" value="1"/>
</dbReference>
<keyword evidence="8" id="KW-1185">Reference proteome</keyword>
<reference evidence="8" key="1">
    <citation type="submission" date="2009-09" db="EMBL/GenBank/DDBJ databases">
        <title>The complete chromosome of Desulfohalobium retbaense DSM 5692.</title>
        <authorList>
            <consortium name="US DOE Joint Genome Institute (JGI-PGF)"/>
            <person name="Lucas S."/>
            <person name="Copeland A."/>
            <person name="Lapidus A."/>
            <person name="Glavina del Rio T."/>
            <person name="Dalin E."/>
            <person name="Tice H."/>
            <person name="Bruce D."/>
            <person name="Goodwin L."/>
            <person name="Pitluck S."/>
            <person name="Kyrpides N."/>
            <person name="Mavromatis K."/>
            <person name="Ivanova N."/>
            <person name="Mikhailova N."/>
            <person name="Munk A.C."/>
            <person name="Brettin T."/>
            <person name="Detter J.C."/>
            <person name="Han C."/>
            <person name="Tapia R."/>
            <person name="Larimer F."/>
            <person name="Land M."/>
            <person name="Hauser L."/>
            <person name="Markowitz V."/>
            <person name="Cheng J.-F."/>
            <person name="Hugenholtz P."/>
            <person name="Woyke T."/>
            <person name="Wu D."/>
            <person name="Spring S."/>
            <person name="Klenk H.-P."/>
            <person name="Eisen J.A."/>
        </authorList>
    </citation>
    <scope>NUCLEOTIDE SEQUENCE [LARGE SCALE GENOMIC DNA]</scope>
    <source>
        <strain evidence="8">DSM 5692</strain>
    </source>
</reference>
<evidence type="ECO:0000256" key="5">
    <source>
        <dbReference type="HAMAP-Rule" id="MF_00902"/>
    </source>
</evidence>
<keyword evidence="5" id="KW-1003">Cell membrane</keyword>
<dbReference type="PANTHER" id="PTHR30371:SF0">
    <property type="entry name" value="SEC-INDEPENDENT PROTEIN TRANSLOCASE PROTEIN TATC, CHLOROPLASTIC-RELATED"/>
    <property type="match status" value="1"/>
</dbReference>
<keyword evidence="5" id="KW-0653">Protein transport</keyword>
<accession>C8X1I2</accession>
<dbReference type="EMBL" id="CP001734">
    <property type="protein sequence ID" value="ACV68279.1"/>
    <property type="molecule type" value="Genomic_DNA"/>
</dbReference>
<feature type="transmembrane region" description="Helical" evidence="5">
    <location>
        <begin position="123"/>
        <end position="147"/>
    </location>
</feature>
<feature type="transmembrane region" description="Helical" evidence="5">
    <location>
        <begin position="33"/>
        <end position="51"/>
    </location>
</feature>
<feature type="region of interest" description="Disordered" evidence="6">
    <location>
        <begin position="256"/>
        <end position="324"/>
    </location>
</feature>
<keyword evidence="5" id="KW-0813">Transport</keyword>
<comment type="function">
    <text evidence="5">Part of the twin-arginine translocation (Tat) system that transports large folded proteins containing a characteristic twin-arginine motif in their signal peptide across membranes.</text>
</comment>
<feature type="transmembrane region" description="Helical" evidence="5">
    <location>
        <begin position="208"/>
        <end position="225"/>
    </location>
</feature>
<feature type="transmembrane region" description="Helical" evidence="5">
    <location>
        <begin position="231"/>
        <end position="249"/>
    </location>
</feature>
<evidence type="ECO:0000313" key="7">
    <source>
        <dbReference type="EMBL" id="ACV68279.1"/>
    </source>
</evidence>
<dbReference type="eggNOG" id="COG0805">
    <property type="taxonomic scope" value="Bacteria"/>
</dbReference>
<comment type="subunit">
    <text evidence="5">Forms a complex with TatA.</text>
</comment>
<feature type="compositionally biased region" description="Acidic residues" evidence="6">
    <location>
        <begin position="296"/>
        <end position="310"/>
    </location>
</feature>
<dbReference type="AlphaFoldDB" id="C8X1I2"/>
<dbReference type="Proteomes" id="UP000001052">
    <property type="component" value="Chromosome"/>
</dbReference>
<sequence>MSESAAETATQQETADEGRMGLIDHLNDLRKSIVRSVVAALVGMVACYAFAQKLFDYLMLPLYKALPEGSTLIYTAPHEAFFTYIKVAFVAGLFLTSPFIFYQFWSFVAPGLYKHERKWLIPIAFFSAAFFCTGAIFGYSIVFPWGYKFFMGFAEDLIRPMLTMREAFSFAMRLLIAFGVVFELPLVIFFLARLGLVNAAWLRKKRKYAILIAFILSALLTPPDMVTQSFMAGPLALLYELSIWVAAVFGKKRPEKEDAEEAGANAKAEEADETAASDPEASSEAHEEELLREDAASSDEQDDDDGDEDATTERKEDGYAPDDY</sequence>
<keyword evidence="3 5" id="KW-1133">Transmembrane helix</keyword>
<proteinExistence type="inferred from homology"/>
<gene>
    <name evidence="5" type="primary">tatC</name>
    <name evidence="7" type="ordered locus">Dret_0991</name>
</gene>
<protein>
    <recommendedName>
        <fullName evidence="5">Sec-independent protein translocase protein TatC</fullName>
    </recommendedName>
</protein>
<evidence type="ECO:0000313" key="8">
    <source>
        <dbReference type="Proteomes" id="UP000001052"/>
    </source>
</evidence>
<dbReference type="GO" id="GO:0065002">
    <property type="term" value="P:intracellular protein transmembrane transport"/>
    <property type="evidence" value="ECO:0007669"/>
    <property type="project" value="TreeGrafter"/>
</dbReference>
<dbReference type="KEGG" id="drt:Dret_0991"/>
<evidence type="ECO:0000256" key="6">
    <source>
        <dbReference type="SAM" id="MobiDB-lite"/>
    </source>
</evidence>
<comment type="subcellular location">
    <subcellularLocation>
        <location evidence="5">Cell inner membrane</location>
        <topology evidence="5">Multi-pass membrane protein</topology>
    </subcellularLocation>
    <subcellularLocation>
        <location evidence="1">Membrane</location>
        <topology evidence="1">Multi-pass membrane protein</topology>
    </subcellularLocation>
</comment>
<feature type="transmembrane region" description="Helical" evidence="5">
    <location>
        <begin position="81"/>
        <end position="102"/>
    </location>
</feature>
<dbReference type="Pfam" id="PF00902">
    <property type="entry name" value="TatC"/>
    <property type="match status" value="1"/>
</dbReference>
<dbReference type="InterPro" id="IPR002033">
    <property type="entry name" value="TatC"/>
</dbReference>
<dbReference type="HAMAP" id="MF_00902">
    <property type="entry name" value="TatC"/>
    <property type="match status" value="1"/>
</dbReference>
<keyword evidence="4 5" id="KW-0472">Membrane</keyword>
<dbReference type="RefSeq" id="WP_015751433.1">
    <property type="nucleotide sequence ID" value="NC_013223.1"/>
</dbReference>
<feature type="transmembrane region" description="Helical" evidence="5">
    <location>
        <begin position="167"/>
        <end position="196"/>
    </location>
</feature>
<keyword evidence="5" id="KW-0997">Cell inner membrane</keyword>
<evidence type="ECO:0000256" key="2">
    <source>
        <dbReference type="ARBA" id="ARBA00022692"/>
    </source>
</evidence>
<dbReference type="STRING" id="485915.Dret_0991"/>
<dbReference type="GO" id="GO:0033281">
    <property type="term" value="C:TAT protein transport complex"/>
    <property type="evidence" value="ECO:0007669"/>
    <property type="project" value="UniProtKB-UniRule"/>
</dbReference>
<evidence type="ECO:0000256" key="1">
    <source>
        <dbReference type="ARBA" id="ARBA00004141"/>
    </source>
</evidence>
<feature type="compositionally biased region" description="Basic and acidic residues" evidence="6">
    <location>
        <begin position="283"/>
        <end position="295"/>
    </location>
</feature>
<dbReference type="HOGENOM" id="CLU_031942_1_1_7"/>
<keyword evidence="2 5" id="KW-0812">Transmembrane</keyword>
<comment type="similarity">
    <text evidence="5">Belongs to the TatC family.</text>
</comment>
<dbReference type="PRINTS" id="PR01840">
    <property type="entry name" value="TATCFAMILY"/>
</dbReference>
<dbReference type="GO" id="GO:0009977">
    <property type="term" value="F:proton motive force dependent protein transmembrane transporter activity"/>
    <property type="evidence" value="ECO:0007669"/>
    <property type="project" value="TreeGrafter"/>
</dbReference>
<keyword evidence="5" id="KW-0811">Translocation</keyword>
<organism evidence="7 8">
    <name type="scientific">Desulfohalobium retbaense (strain ATCC 49708 / DSM 5692 / JCM 16813 / HR100)</name>
    <dbReference type="NCBI Taxonomy" id="485915"/>
    <lineage>
        <taxon>Bacteria</taxon>
        <taxon>Pseudomonadati</taxon>
        <taxon>Thermodesulfobacteriota</taxon>
        <taxon>Desulfovibrionia</taxon>
        <taxon>Desulfovibrionales</taxon>
        <taxon>Desulfohalobiaceae</taxon>
        <taxon>Desulfohalobium</taxon>
    </lineage>
</organism>
<dbReference type="PANTHER" id="PTHR30371">
    <property type="entry name" value="SEC-INDEPENDENT PROTEIN TRANSLOCASE PROTEIN TATC"/>
    <property type="match status" value="1"/>
</dbReference>
<name>C8X1I2_DESRD</name>
<evidence type="ECO:0000256" key="4">
    <source>
        <dbReference type="ARBA" id="ARBA00023136"/>
    </source>
</evidence>